<dbReference type="Proteomes" id="UP000180057">
    <property type="component" value="Unassembled WGS sequence"/>
</dbReference>
<gene>
    <name evidence="2" type="ORF">BKP45_10055</name>
</gene>
<keyword evidence="1" id="KW-0472">Membrane</keyword>
<feature type="transmembrane region" description="Helical" evidence="1">
    <location>
        <begin position="7"/>
        <end position="31"/>
    </location>
</feature>
<organism evidence="2 3">
    <name type="scientific">Anaerobacillus alkalidiazotrophicus</name>
    <dbReference type="NCBI Taxonomy" id="472963"/>
    <lineage>
        <taxon>Bacteria</taxon>
        <taxon>Bacillati</taxon>
        <taxon>Bacillota</taxon>
        <taxon>Bacilli</taxon>
        <taxon>Bacillales</taxon>
        <taxon>Bacillaceae</taxon>
        <taxon>Anaerobacillus</taxon>
    </lineage>
</organism>
<evidence type="ECO:0000313" key="3">
    <source>
        <dbReference type="Proteomes" id="UP000180057"/>
    </source>
</evidence>
<feature type="transmembrane region" description="Helical" evidence="1">
    <location>
        <begin position="37"/>
        <end position="58"/>
    </location>
</feature>
<dbReference type="RefSeq" id="WP_071389561.1">
    <property type="nucleotide sequence ID" value="NZ_MLQS01000015.1"/>
</dbReference>
<name>A0A1S2M615_9BACI</name>
<dbReference type="AlphaFoldDB" id="A0A1S2M615"/>
<protein>
    <submittedName>
        <fullName evidence="2">Uncharacterized protein</fullName>
    </submittedName>
</protein>
<keyword evidence="3" id="KW-1185">Reference proteome</keyword>
<sequence>MLAQYLWVKWVEIIFMNSIIMVFVMLVFFSIEKLLNITFSYGLLFICGIFPLIFAEIFKYKKWLRNGGTF</sequence>
<keyword evidence="1" id="KW-0812">Transmembrane</keyword>
<reference evidence="2 3" key="1">
    <citation type="submission" date="2016-10" db="EMBL/GenBank/DDBJ databases">
        <title>Draft genome sequences of four alkaliphilic bacteria belonging to the Anaerobacillus genus.</title>
        <authorList>
            <person name="Bassil N.M."/>
            <person name="Lloyd J.R."/>
        </authorList>
    </citation>
    <scope>NUCLEOTIDE SEQUENCE [LARGE SCALE GENOMIC DNA]</scope>
    <source>
        <strain evidence="2 3">DSM 22531</strain>
    </source>
</reference>
<keyword evidence="1" id="KW-1133">Transmembrane helix</keyword>
<evidence type="ECO:0000313" key="2">
    <source>
        <dbReference type="EMBL" id="OIJ20121.1"/>
    </source>
</evidence>
<proteinExistence type="predicted"/>
<evidence type="ECO:0000256" key="1">
    <source>
        <dbReference type="SAM" id="Phobius"/>
    </source>
</evidence>
<dbReference type="EMBL" id="MLQS01000015">
    <property type="protein sequence ID" value="OIJ20121.1"/>
    <property type="molecule type" value="Genomic_DNA"/>
</dbReference>
<comment type="caution">
    <text evidence="2">The sequence shown here is derived from an EMBL/GenBank/DDBJ whole genome shotgun (WGS) entry which is preliminary data.</text>
</comment>
<accession>A0A1S2M615</accession>